<feature type="transmembrane region" description="Helical" evidence="8">
    <location>
        <begin position="12"/>
        <end position="32"/>
    </location>
</feature>
<keyword evidence="5 10" id="KW-0418">Kinase</keyword>
<dbReference type="EC" id="2.7.13.3" evidence="2"/>
<protein>
    <recommendedName>
        <fullName evidence="2">histidine kinase</fullName>
        <ecNumber evidence="2">2.7.13.3</ecNumber>
    </recommendedName>
</protein>
<dbReference type="InterPro" id="IPR050351">
    <property type="entry name" value="BphY/WalK/GraS-like"/>
</dbReference>
<gene>
    <name evidence="10" type="ORF">HELGO_WM4569</name>
</gene>
<dbReference type="InterPro" id="IPR036097">
    <property type="entry name" value="HisK_dim/P_sf"/>
</dbReference>
<evidence type="ECO:0000256" key="5">
    <source>
        <dbReference type="ARBA" id="ARBA00022777"/>
    </source>
</evidence>
<dbReference type="PROSITE" id="PS51450">
    <property type="entry name" value="LRR"/>
    <property type="match status" value="1"/>
</dbReference>
<dbReference type="CDD" id="cd00075">
    <property type="entry name" value="HATPase"/>
    <property type="match status" value="1"/>
</dbReference>
<evidence type="ECO:0000256" key="3">
    <source>
        <dbReference type="ARBA" id="ARBA00022553"/>
    </source>
</evidence>
<keyword evidence="8" id="KW-1133">Transmembrane helix</keyword>
<dbReference type="InterPro" id="IPR004358">
    <property type="entry name" value="Sig_transdc_His_kin-like_C"/>
</dbReference>
<dbReference type="InterPro" id="IPR001611">
    <property type="entry name" value="Leu-rich_rpt"/>
</dbReference>
<keyword evidence="3" id="KW-0597">Phosphoprotein</keyword>
<feature type="domain" description="Histidine kinase" evidence="9">
    <location>
        <begin position="184"/>
        <end position="386"/>
    </location>
</feature>
<evidence type="ECO:0000256" key="7">
    <source>
        <dbReference type="SAM" id="Coils"/>
    </source>
</evidence>
<evidence type="ECO:0000256" key="8">
    <source>
        <dbReference type="SAM" id="Phobius"/>
    </source>
</evidence>
<reference evidence="10" key="1">
    <citation type="submission" date="2020-01" db="EMBL/GenBank/DDBJ databases">
        <authorList>
            <person name="Meier V. D."/>
            <person name="Meier V D."/>
        </authorList>
    </citation>
    <scope>NUCLEOTIDE SEQUENCE</scope>
    <source>
        <strain evidence="10">HLG_WM_MAG_01</strain>
    </source>
</reference>
<dbReference type="EMBL" id="CACVAS010000105">
    <property type="protein sequence ID" value="CAA6817447.1"/>
    <property type="molecule type" value="Genomic_DNA"/>
</dbReference>
<dbReference type="InterPro" id="IPR005467">
    <property type="entry name" value="His_kinase_dom"/>
</dbReference>
<dbReference type="SUPFAM" id="SSF55874">
    <property type="entry name" value="ATPase domain of HSP90 chaperone/DNA topoisomerase II/histidine kinase"/>
    <property type="match status" value="1"/>
</dbReference>
<dbReference type="SMART" id="SM00388">
    <property type="entry name" value="HisKA"/>
    <property type="match status" value="1"/>
</dbReference>
<dbReference type="GO" id="GO:0016036">
    <property type="term" value="P:cellular response to phosphate starvation"/>
    <property type="evidence" value="ECO:0007669"/>
    <property type="project" value="TreeGrafter"/>
</dbReference>
<dbReference type="GO" id="GO:0005886">
    <property type="term" value="C:plasma membrane"/>
    <property type="evidence" value="ECO:0007669"/>
    <property type="project" value="TreeGrafter"/>
</dbReference>
<dbReference type="Pfam" id="PF00512">
    <property type="entry name" value="HisKA"/>
    <property type="match status" value="1"/>
</dbReference>
<dbReference type="InterPro" id="IPR003594">
    <property type="entry name" value="HATPase_dom"/>
</dbReference>
<keyword evidence="7" id="KW-0175">Coiled coil</keyword>
<feature type="coiled-coil region" evidence="7">
    <location>
        <begin position="37"/>
        <end position="64"/>
    </location>
</feature>
<evidence type="ECO:0000313" key="10">
    <source>
        <dbReference type="EMBL" id="CAA6817447.1"/>
    </source>
</evidence>
<name>A0A6S6TGW4_9BACT</name>
<dbReference type="GO" id="GO:0004721">
    <property type="term" value="F:phosphoprotein phosphatase activity"/>
    <property type="evidence" value="ECO:0007669"/>
    <property type="project" value="TreeGrafter"/>
</dbReference>
<dbReference type="InterPro" id="IPR003661">
    <property type="entry name" value="HisK_dim/P_dom"/>
</dbReference>
<dbReference type="Gene3D" id="1.10.287.130">
    <property type="match status" value="1"/>
</dbReference>
<comment type="catalytic activity">
    <reaction evidence="1">
        <text>ATP + protein L-histidine = ADP + protein N-phospho-L-histidine.</text>
        <dbReference type="EC" id="2.7.13.3"/>
    </reaction>
</comment>
<evidence type="ECO:0000256" key="4">
    <source>
        <dbReference type="ARBA" id="ARBA00022679"/>
    </source>
</evidence>
<dbReference type="GO" id="GO:0000155">
    <property type="term" value="F:phosphorelay sensor kinase activity"/>
    <property type="evidence" value="ECO:0007669"/>
    <property type="project" value="InterPro"/>
</dbReference>
<proteinExistence type="predicted"/>
<organism evidence="10">
    <name type="scientific">uncultured Sulfurovum sp</name>
    <dbReference type="NCBI Taxonomy" id="269237"/>
    <lineage>
        <taxon>Bacteria</taxon>
        <taxon>Pseudomonadati</taxon>
        <taxon>Campylobacterota</taxon>
        <taxon>Epsilonproteobacteria</taxon>
        <taxon>Campylobacterales</taxon>
        <taxon>Sulfurovaceae</taxon>
        <taxon>Sulfurovum</taxon>
        <taxon>environmental samples</taxon>
    </lineage>
</organism>
<keyword evidence="4" id="KW-0808">Transferase</keyword>
<dbReference type="PROSITE" id="PS50109">
    <property type="entry name" value="HIS_KIN"/>
    <property type="match status" value="1"/>
</dbReference>
<keyword evidence="8" id="KW-0472">Membrane</keyword>
<dbReference type="PANTHER" id="PTHR45453">
    <property type="entry name" value="PHOSPHATE REGULON SENSOR PROTEIN PHOR"/>
    <property type="match status" value="1"/>
</dbReference>
<dbReference type="SMART" id="SM00387">
    <property type="entry name" value="HATPase_c"/>
    <property type="match status" value="1"/>
</dbReference>
<dbReference type="InterPro" id="IPR036890">
    <property type="entry name" value="HATPase_C_sf"/>
</dbReference>
<feature type="transmembrane region" description="Helical" evidence="8">
    <location>
        <begin position="145"/>
        <end position="168"/>
    </location>
</feature>
<evidence type="ECO:0000256" key="1">
    <source>
        <dbReference type="ARBA" id="ARBA00000085"/>
    </source>
</evidence>
<evidence type="ECO:0000259" key="9">
    <source>
        <dbReference type="PROSITE" id="PS50109"/>
    </source>
</evidence>
<dbReference type="PRINTS" id="PR00344">
    <property type="entry name" value="BCTRLSENSOR"/>
</dbReference>
<evidence type="ECO:0000256" key="2">
    <source>
        <dbReference type="ARBA" id="ARBA00012438"/>
    </source>
</evidence>
<dbReference type="AlphaFoldDB" id="A0A6S6TGW4"/>
<dbReference type="CDD" id="cd00082">
    <property type="entry name" value="HisKA"/>
    <property type="match status" value="1"/>
</dbReference>
<dbReference type="SUPFAM" id="SSF47384">
    <property type="entry name" value="Homodimeric domain of signal transducing histidine kinase"/>
    <property type="match status" value="1"/>
</dbReference>
<sequence length="386" mass="45073">MLKSEKKSLIRFLLIYLGSTMLLFSLASWIFYTSQKHHILDQQRDELKVHAEQLEQELRALHKSVSSKLFYPRDATVDSSIYDKNREYIFGSVSKKKLLSQQVYMNDENKLYYFTKIEPYYLGAAFLLVEKNLNKKPIYELQKNILLFLMGVGVIFTFLGLFLGKLFVAPMRESMEQMNHFIQDTTHELNTPISTILTNIEMLETFGKCEKSDELQRIEIASKTLSRIYDDLTYLNLNHNYHREIEDINLSKFLKERMLYFSMMAETKSLKIEVDIKDNVILKIDKNDLTRLIDNLISNAIKYNKLKGLLTVRLSSDSLTVEDTGVGIDKKDLNHIFQRFKRANKSEGGFGIGLDIVNQVVNSYEYSLYIDSERHKGTKVSIEWKK</sequence>
<dbReference type="Gene3D" id="3.30.565.10">
    <property type="entry name" value="Histidine kinase-like ATPase, C-terminal domain"/>
    <property type="match status" value="1"/>
</dbReference>
<keyword evidence="8" id="KW-0812">Transmembrane</keyword>
<dbReference type="Pfam" id="PF02518">
    <property type="entry name" value="HATPase_c"/>
    <property type="match status" value="1"/>
</dbReference>
<accession>A0A6S6TGW4</accession>
<dbReference type="PANTHER" id="PTHR45453:SF1">
    <property type="entry name" value="PHOSPHATE REGULON SENSOR PROTEIN PHOR"/>
    <property type="match status" value="1"/>
</dbReference>
<evidence type="ECO:0000256" key="6">
    <source>
        <dbReference type="ARBA" id="ARBA00023012"/>
    </source>
</evidence>
<keyword evidence="6" id="KW-0902">Two-component regulatory system</keyword>